<dbReference type="AlphaFoldDB" id="A0A8H5BKC1"/>
<dbReference type="OrthoDB" id="78296at2759"/>
<dbReference type="NCBIfam" id="TIGR01297">
    <property type="entry name" value="CDF"/>
    <property type="match status" value="1"/>
</dbReference>
<dbReference type="InterPro" id="IPR027469">
    <property type="entry name" value="Cation_efflux_TMD_sf"/>
</dbReference>
<comment type="caution">
    <text evidence="10">The sequence shown here is derived from an EMBL/GenBank/DDBJ whole genome shotgun (WGS) entry which is preliminary data.</text>
</comment>
<dbReference type="GO" id="GO:0016020">
    <property type="term" value="C:membrane"/>
    <property type="evidence" value="ECO:0007669"/>
    <property type="project" value="UniProtKB-SubCell"/>
</dbReference>
<dbReference type="InterPro" id="IPR002524">
    <property type="entry name" value="Cation_efflux"/>
</dbReference>
<dbReference type="InterPro" id="IPR050291">
    <property type="entry name" value="CDF_Transporter"/>
</dbReference>
<keyword evidence="3 7" id="KW-0812">Transmembrane</keyword>
<feature type="transmembrane region" description="Helical" evidence="7">
    <location>
        <begin position="229"/>
        <end position="246"/>
    </location>
</feature>
<dbReference type="SUPFAM" id="SSF160240">
    <property type="entry name" value="Cation efflux protein cytoplasmic domain-like"/>
    <property type="match status" value="1"/>
</dbReference>
<sequence>MRSMRSHRLSLTPMVVMMLELGVPRFLLVRRHRRARYRLLTPLAVSLSSPLVLLSRLESLLQLHEQFGAPAPTTSFYAHTLDIMTPAHDPSFTSPNLSNPTTGTTAGPATQTHPAMHTNTATTSSIQLQARSASTSGHPVDIERNASTSVSTSSRTVVTSAGDDKGDENGDPFQLRDRVLSEDELATLRSRFRPKGPFGNFGGFGMGIVGSSGTRRGRALEEYHVKQNNILFLFLFFFAHPIPPFIHRFVPFLVALSGLFYAAISSLSLSLISTGIDSVFDVGSNLLLFYLHRKAIQMRKDEKKWPVGGARLECIGNIVFGFLMSSVNLVVIVESVRAIISKEGSELHKFHLPALLAVCASLAVKGCLFLYSYGLKKHSSQVQILWEDHRNDLVLNGFAIITSTGGSKIVWWLDPAGAIALGLFIIISWGRTIYSEFTQLAGKAAPHEFMQLLTYKAATFSEAIERVDTVRAYHSGPNYFVEVDIVMDGASTLYTAHDLSQSLQDKLESLPGVERAFVHVDYETDHTPEHRKRKLA</sequence>
<dbReference type="FunFam" id="1.20.1510.10:FF:000005">
    <property type="entry name" value="Putative Cation diffusion facilitator 1"/>
    <property type="match status" value="1"/>
</dbReference>
<evidence type="ECO:0000259" key="8">
    <source>
        <dbReference type="Pfam" id="PF01545"/>
    </source>
</evidence>
<feature type="transmembrane region" description="Helical" evidence="7">
    <location>
        <begin position="352"/>
        <end position="373"/>
    </location>
</feature>
<feature type="region of interest" description="Disordered" evidence="6">
    <location>
        <begin position="88"/>
        <end position="173"/>
    </location>
</feature>
<keyword evidence="5 7" id="KW-0472">Membrane</keyword>
<evidence type="ECO:0000256" key="4">
    <source>
        <dbReference type="ARBA" id="ARBA00022989"/>
    </source>
</evidence>
<evidence type="ECO:0000313" key="10">
    <source>
        <dbReference type="EMBL" id="KAF5324098.1"/>
    </source>
</evidence>
<feature type="transmembrane region" description="Helical" evidence="7">
    <location>
        <begin position="312"/>
        <end position="332"/>
    </location>
</feature>
<feature type="domain" description="Cation efflux protein cytoplasmic" evidence="9">
    <location>
        <begin position="462"/>
        <end position="521"/>
    </location>
</feature>
<feature type="transmembrane region" description="Helical" evidence="7">
    <location>
        <begin position="393"/>
        <end position="411"/>
    </location>
</feature>
<evidence type="ECO:0000256" key="1">
    <source>
        <dbReference type="ARBA" id="ARBA00004141"/>
    </source>
</evidence>
<dbReference type="GO" id="GO:0008324">
    <property type="term" value="F:monoatomic cation transmembrane transporter activity"/>
    <property type="evidence" value="ECO:0007669"/>
    <property type="project" value="InterPro"/>
</dbReference>
<dbReference type="SUPFAM" id="SSF161111">
    <property type="entry name" value="Cation efflux protein transmembrane domain-like"/>
    <property type="match status" value="1"/>
</dbReference>
<dbReference type="GO" id="GO:0098771">
    <property type="term" value="P:inorganic ion homeostasis"/>
    <property type="evidence" value="ECO:0007669"/>
    <property type="project" value="UniProtKB-ARBA"/>
</dbReference>
<feature type="compositionally biased region" description="Polar residues" evidence="6">
    <location>
        <begin position="111"/>
        <end position="137"/>
    </location>
</feature>
<keyword evidence="11" id="KW-1185">Reference proteome</keyword>
<evidence type="ECO:0000259" key="9">
    <source>
        <dbReference type="Pfam" id="PF16916"/>
    </source>
</evidence>
<reference evidence="10 11" key="1">
    <citation type="journal article" date="2020" name="ISME J.">
        <title>Uncovering the hidden diversity of litter-decomposition mechanisms in mushroom-forming fungi.</title>
        <authorList>
            <person name="Floudas D."/>
            <person name="Bentzer J."/>
            <person name="Ahren D."/>
            <person name="Johansson T."/>
            <person name="Persson P."/>
            <person name="Tunlid A."/>
        </authorList>
    </citation>
    <scope>NUCLEOTIDE SEQUENCE [LARGE SCALE GENOMIC DNA]</scope>
    <source>
        <strain evidence="10 11">CBS 101986</strain>
    </source>
</reference>
<dbReference type="Gene3D" id="1.20.1510.10">
    <property type="entry name" value="Cation efflux protein transmembrane domain"/>
    <property type="match status" value="1"/>
</dbReference>
<feature type="transmembrane region" description="Helical" evidence="7">
    <location>
        <begin position="417"/>
        <end position="434"/>
    </location>
</feature>
<dbReference type="Proteomes" id="UP000567179">
    <property type="component" value="Unassembled WGS sequence"/>
</dbReference>
<dbReference type="InterPro" id="IPR027470">
    <property type="entry name" value="Cation_efflux_CTD"/>
</dbReference>
<evidence type="ECO:0000256" key="6">
    <source>
        <dbReference type="SAM" id="MobiDB-lite"/>
    </source>
</evidence>
<dbReference type="EMBL" id="JAACJJ010000016">
    <property type="protein sequence ID" value="KAF5324098.1"/>
    <property type="molecule type" value="Genomic_DNA"/>
</dbReference>
<dbReference type="Pfam" id="PF16916">
    <property type="entry name" value="ZT_dimer"/>
    <property type="match status" value="1"/>
</dbReference>
<dbReference type="Gene3D" id="3.30.70.1350">
    <property type="entry name" value="Cation efflux protein, cytoplasmic domain"/>
    <property type="match status" value="1"/>
</dbReference>
<protein>
    <recommendedName>
        <fullName evidence="12">Cation efflux protein cytoplasmic domain-containing protein</fullName>
    </recommendedName>
</protein>
<dbReference type="InterPro" id="IPR036837">
    <property type="entry name" value="Cation_efflux_CTD_sf"/>
</dbReference>
<name>A0A8H5BKC1_9AGAR</name>
<dbReference type="PANTHER" id="PTHR43840">
    <property type="entry name" value="MITOCHONDRIAL METAL TRANSPORTER 1-RELATED"/>
    <property type="match status" value="1"/>
</dbReference>
<accession>A0A8H5BKC1</accession>
<feature type="compositionally biased region" description="Low complexity" evidence="6">
    <location>
        <begin position="147"/>
        <end position="160"/>
    </location>
</feature>
<keyword evidence="2" id="KW-0813">Transport</keyword>
<feature type="compositionally biased region" description="Basic and acidic residues" evidence="6">
    <location>
        <begin position="162"/>
        <end position="173"/>
    </location>
</feature>
<dbReference type="InterPro" id="IPR058533">
    <property type="entry name" value="Cation_efflux_TM"/>
</dbReference>
<organism evidence="10 11">
    <name type="scientific">Psilocybe cf. subviscida</name>
    <dbReference type="NCBI Taxonomy" id="2480587"/>
    <lineage>
        <taxon>Eukaryota</taxon>
        <taxon>Fungi</taxon>
        <taxon>Dikarya</taxon>
        <taxon>Basidiomycota</taxon>
        <taxon>Agaricomycotina</taxon>
        <taxon>Agaricomycetes</taxon>
        <taxon>Agaricomycetidae</taxon>
        <taxon>Agaricales</taxon>
        <taxon>Agaricineae</taxon>
        <taxon>Strophariaceae</taxon>
        <taxon>Psilocybe</taxon>
    </lineage>
</organism>
<evidence type="ECO:0000256" key="7">
    <source>
        <dbReference type="SAM" id="Phobius"/>
    </source>
</evidence>
<evidence type="ECO:0000256" key="5">
    <source>
        <dbReference type="ARBA" id="ARBA00023136"/>
    </source>
</evidence>
<evidence type="ECO:0000313" key="11">
    <source>
        <dbReference type="Proteomes" id="UP000567179"/>
    </source>
</evidence>
<gene>
    <name evidence="10" type="ORF">D9619_011202</name>
</gene>
<feature type="transmembrane region" description="Helical" evidence="7">
    <location>
        <begin position="258"/>
        <end position="291"/>
    </location>
</feature>
<dbReference type="GO" id="GO:0030003">
    <property type="term" value="P:intracellular monoatomic cation homeostasis"/>
    <property type="evidence" value="ECO:0007669"/>
    <property type="project" value="UniProtKB-ARBA"/>
</dbReference>
<evidence type="ECO:0008006" key="12">
    <source>
        <dbReference type="Google" id="ProtNLM"/>
    </source>
</evidence>
<feature type="domain" description="Cation efflux protein transmembrane" evidence="8">
    <location>
        <begin position="252"/>
        <end position="440"/>
    </location>
</feature>
<dbReference type="PANTHER" id="PTHR43840:SF12">
    <property type="entry name" value="CATION DIFFUSION FACILITATOR 1 (AFU_ORTHOLOGUE AFUA_1G14440)"/>
    <property type="match status" value="1"/>
</dbReference>
<proteinExistence type="predicted"/>
<dbReference type="Pfam" id="PF01545">
    <property type="entry name" value="Cation_efflux"/>
    <property type="match status" value="1"/>
</dbReference>
<feature type="compositionally biased region" description="Low complexity" evidence="6">
    <location>
        <begin position="100"/>
        <end position="110"/>
    </location>
</feature>
<keyword evidence="4 7" id="KW-1133">Transmembrane helix</keyword>
<evidence type="ECO:0000256" key="2">
    <source>
        <dbReference type="ARBA" id="ARBA00022448"/>
    </source>
</evidence>
<evidence type="ECO:0000256" key="3">
    <source>
        <dbReference type="ARBA" id="ARBA00022692"/>
    </source>
</evidence>
<comment type="subcellular location">
    <subcellularLocation>
        <location evidence="1">Membrane</location>
        <topology evidence="1">Multi-pass membrane protein</topology>
    </subcellularLocation>
</comment>